<dbReference type="RefSeq" id="WP_143197528.1">
    <property type="nucleotide sequence ID" value="NZ_FSRA01000002.1"/>
</dbReference>
<reference evidence="1 2" key="1">
    <citation type="submission" date="2016-11" db="EMBL/GenBank/DDBJ databases">
        <authorList>
            <person name="Jaros S."/>
            <person name="Januszkiewicz K."/>
            <person name="Wedrychowicz H."/>
        </authorList>
    </citation>
    <scope>NUCLEOTIDE SEQUENCE [LARGE SCALE GENOMIC DNA]</scope>
    <source>
        <strain evidence="1 2">DSM 24787</strain>
    </source>
</reference>
<dbReference type="OrthoDB" id="794757at2"/>
<organism evidence="1 2">
    <name type="scientific">Chitinophaga niabensis</name>
    <dbReference type="NCBI Taxonomy" id="536979"/>
    <lineage>
        <taxon>Bacteria</taxon>
        <taxon>Pseudomonadati</taxon>
        <taxon>Bacteroidota</taxon>
        <taxon>Chitinophagia</taxon>
        <taxon>Chitinophagales</taxon>
        <taxon>Chitinophagaceae</taxon>
        <taxon>Chitinophaga</taxon>
    </lineage>
</organism>
<dbReference type="AlphaFoldDB" id="A0A1N6JGJ9"/>
<evidence type="ECO:0000313" key="1">
    <source>
        <dbReference type="EMBL" id="SIO43425.1"/>
    </source>
</evidence>
<keyword evidence="2" id="KW-1185">Reference proteome</keyword>
<dbReference type="PROSITE" id="PS51257">
    <property type="entry name" value="PROKAR_LIPOPROTEIN"/>
    <property type="match status" value="1"/>
</dbReference>
<evidence type="ECO:0000313" key="2">
    <source>
        <dbReference type="Proteomes" id="UP000185003"/>
    </source>
</evidence>
<dbReference type="STRING" id="536979.SAMN04488055_3995"/>
<sequence length="187" mass="21502">MRPLLLCMLMGMAGCNLQQEKPAVTAKDTSYRALGNYCLEEIARLKEQQMQMTKVVRLNGVTDSVKTTDLENLFRPLMDADISKASLSDAYSRDTIADQLGADTTFIFLSKGKQTRPYQLILDVDKQGYIKTAHATSHTSNLVYEYRQEVFYERNKQLRVVTYQKIVFMKPENMEVQTFFHPSTHKI</sequence>
<dbReference type="Proteomes" id="UP000185003">
    <property type="component" value="Unassembled WGS sequence"/>
</dbReference>
<proteinExistence type="predicted"/>
<gene>
    <name evidence="1" type="ORF">SAMN04488055_3995</name>
</gene>
<name>A0A1N6JGJ9_9BACT</name>
<accession>A0A1N6JGJ9</accession>
<evidence type="ECO:0008006" key="3">
    <source>
        <dbReference type="Google" id="ProtNLM"/>
    </source>
</evidence>
<protein>
    <recommendedName>
        <fullName evidence="3">Lipoprotein</fullName>
    </recommendedName>
</protein>
<dbReference type="EMBL" id="FSRA01000002">
    <property type="protein sequence ID" value="SIO43425.1"/>
    <property type="molecule type" value="Genomic_DNA"/>
</dbReference>